<comment type="caution">
    <text evidence="7">The sequence shown here is derived from an EMBL/GenBank/DDBJ whole genome shotgun (WGS) entry which is preliminary data.</text>
</comment>
<feature type="binding site" evidence="6">
    <location>
        <position position="144"/>
    </location>
    <ligand>
        <name>S-adenosyl-L-methionine</name>
        <dbReference type="ChEBI" id="CHEBI:59789"/>
    </ligand>
</feature>
<keyword evidence="5 6" id="KW-0949">S-adenosyl-L-methionine</keyword>
<dbReference type="NCBIfam" id="TIGR00138">
    <property type="entry name" value="rsmG_gidB"/>
    <property type="match status" value="1"/>
</dbReference>
<dbReference type="GO" id="GO:0070043">
    <property type="term" value="F:rRNA (guanine-N7-)-methyltransferase activity"/>
    <property type="evidence" value="ECO:0007669"/>
    <property type="project" value="UniProtKB-UniRule"/>
</dbReference>
<evidence type="ECO:0000256" key="3">
    <source>
        <dbReference type="ARBA" id="ARBA00022603"/>
    </source>
</evidence>
<dbReference type="InterPro" id="IPR029063">
    <property type="entry name" value="SAM-dependent_MTases_sf"/>
</dbReference>
<proteinExistence type="inferred from homology"/>
<evidence type="ECO:0000256" key="4">
    <source>
        <dbReference type="ARBA" id="ARBA00022679"/>
    </source>
</evidence>
<name>A0A7C5Q312_AQUAO</name>
<gene>
    <name evidence="6 7" type="primary">rsmG</name>
    <name evidence="7" type="ORF">ENJ61_04820</name>
</gene>
<evidence type="ECO:0000256" key="6">
    <source>
        <dbReference type="HAMAP-Rule" id="MF_00074"/>
    </source>
</evidence>
<dbReference type="PANTHER" id="PTHR31760:SF0">
    <property type="entry name" value="S-ADENOSYL-L-METHIONINE-DEPENDENT METHYLTRANSFERASES SUPERFAMILY PROTEIN"/>
    <property type="match status" value="1"/>
</dbReference>
<dbReference type="GO" id="GO:0005829">
    <property type="term" value="C:cytosol"/>
    <property type="evidence" value="ECO:0007669"/>
    <property type="project" value="TreeGrafter"/>
</dbReference>
<evidence type="ECO:0000313" key="7">
    <source>
        <dbReference type="EMBL" id="HHJ64213.1"/>
    </source>
</evidence>
<organism evidence="7">
    <name type="scientific">Aquifex aeolicus</name>
    <dbReference type="NCBI Taxonomy" id="63363"/>
    <lineage>
        <taxon>Bacteria</taxon>
        <taxon>Pseudomonadati</taxon>
        <taxon>Aquificota</taxon>
        <taxon>Aquificia</taxon>
        <taxon>Aquificales</taxon>
        <taxon>Aquificaceae</taxon>
        <taxon>Aquifex</taxon>
    </lineage>
</organism>
<comment type="similarity">
    <text evidence="6">Belongs to the methyltransferase superfamily. RNA methyltransferase RsmG family.</text>
</comment>
<dbReference type="Gene3D" id="3.40.50.150">
    <property type="entry name" value="Vaccinia Virus protein VP39"/>
    <property type="match status" value="1"/>
</dbReference>
<protein>
    <recommendedName>
        <fullName evidence="6">Ribosomal RNA small subunit methyltransferase G</fullName>
        <ecNumber evidence="6">2.1.1.-</ecNumber>
    </recommendedName>
    <alternativeName>
        <fullName evidence="6">16S rRNA 7-methylguanosine methyltransferase</fullName>
        <shortName evidence="6">16S rRNA m7G methyltransferase</shortName>
    </alternativeName>
</protein>
<keyword evidence="2 6" id="KW-0698">rRNA processing</keyword>
<dbReference type="Pfam" id="PF02527">
    <property type="entry name" value="GidB"/>
    <property type="match status" value="1"/>
</dbReference>
<evidence type="ECO:0000256" key="2">
    <source>
        <dbReference type="ARBA" id="ARBA00022552"/>
    </source>
</evidence>
<comment type="caution">
    <text evidence="6">Lacks conserved residue(s) required for the propagation of feature annotation.</text>
</comment>
<keyword evidence="3 6" id="KW-0489">Methyltransferase</keyword>
<dbReference type="HAMAP" id="MF_00074">
    <property type="entry name" value="16SrRNA_methyltr_G"/>
    <property type="match status" value="1"/>
</dbReference>
<dbReference type="Proteomes" id="UP000885792">
    <property type="component" value="Unassembled WGS sequence"/>
</dbReference>
<dbReference type="EC" id="2.1.1.-" evidence="6"/>
<keyword evidence="1 6" id="KW-0963">Cytoplasm</keyword>
<evidence type="ECO:0000256" key="5">
    <source>
        <dbReference type="ARBA" id="ARBA00022691"/>
    </source>
</evidence>
<dbReference type="PIRSF" id="PIRSF003078">
    <property type="entry name" value="GidB"/>
    <property type="match status" value="1"/>
</dbReference>
<dbReference type="EMBL" id="DRNB01000175">
    <property type="protein sequence ID" value="HHJ64213.1"/>
    <property type="molecule type" value="Genomic_DNA"/>
</dbReference>
<feature type="binding site" evidence="6">
    <location>
        <begin position="131"/>
        <end position="132"/>
    </location>
    <ligand>
        <name>S-adenosyl-L-methionine</name>
        <dbReference type="ChEBI" id="CHEBI:59789"/>
    </ligand>
</feature>
<dbReference type="SUPFAM" id="SSF53335">
    <property type="entry name" value="S-adenosyl-L-methionine-dependent methyltransferases"/>
    <property type="match status" value="1"/>
</dbReference>
<feature type="binding site" evidence="6">
    <location>
        <position position="81"/>
    </location>
    <ligand>
        <name>S-adenosyl-L-methionine</name>
        <dbReference type="ChEBI" id="CHEBI:59789"/>
    </ligand>
</feature>
<dbReference type="PANTHER" id="PTHR31760">
    <property type="entry name" value="S-ADENOSYL-L-METHIONINE-DEPENDENT METHYLTRANSFERASES SUPERFAMILY PROTEIN"/>
    <property type="match status" value="1"/>
</dbReference>
<keyword evidence="4 6" id="KW-0808">Transferase</keyword>
<dbReference type="AlphaFoldDB" id="A0A7C5Q312"/>
<reference evidence="7" key="1">
    <citation type="journal article" date="2020" name="mSystems">
        <title>Genome- and Community-Level Interaction Insights into Carbon Utilization and Element Cycling Functions of Hydrothermarchaeota in Hydrothermal Sediment.</title>
        <authorList>
            <person name="Zhou Z."/>
            <person name="Liu Y."/>
            <person name="Xu W."/>
            <person name="Pan J."/>
            <person name="Luo Z.H."/>
            <person name="Li M."/>
        </authorList>
    </citation>
    <scope>NUCLEOTIDE SEQUENCE [LARGE SCALE GENOMIC DNA]</scope>
    <source>
        <strain evidence="7">HyVt-501</strain>
    </source>
</reference>
<evidence type="ECO:0000256" key="1">
    <source>
        <dbReference type="ARBA" id="ARBA00022490"/>
    </source>
</evidence>
<comment type="function">
    <text evidence="6">Specifically methylates the N7 position of a guanine in 16S rRNA.</text>
</comment>
<dbReference type="InterPro" id="IPR003682">
    <property type="entry name" value="rRNA_ssu_MeTfrase_G"/>
</dbReference>
<comment type="subcellular location">
    <subcellularLocation>
        <location evidence="6">Cytoplasm</location>
    </subcellularLocation>
</comment>
<feature type="binding site" evidence="6">
    <location>
        <position position="86"/>
    </location>
    <ligand>
        <name>S-adenosyl-L-methionine</name>
        <dbReference type="ChEBI" id="CHEBI:59789"/>
    </ligand>
</feature>
<accession>A0A7C5Q312</accession>
<sequence>MKRERLKELFNSAGFPIDEEEAERFLLYLEELKRWSRVHNLTGIREEEEIVRRHFLDSLTLALCFEELGIPWRGRTLTDVGSGAGFPGVPLKIHLKDLELVLIESVSKKCAFLEFLKVRLGLDYRVICRRAEKVQEKFYLVTARALGPFEEVAPLLEKLSERYVFILKGRELRRFWIDELGYRIFRVSRRSMPETYILWKDLLE</sequence>